<evidence type="ECO:0000256" key="4">
    <source>
        <dbReference type="RuleBase" id="RU003345"/>
    </source>
</evidence>
<dbReference type="Gene3D" id="3.40.605.10">
    <property type="entry name" value="Aldehyde Dehydrogenase, Chain A, domain 1"/>
    <property type="match status" value="1"/>
</dbReference>
<dbReference type="InterPro" id="IPR015590">
    <property type="entry name" value="Aldehyde_DH_dom"/>
</dbReference>
<dbReference type="PROSITE" id="PS00687">
    <property type="entry name" value="ALDEHYDE_DEHYDR_GLU"/>
    <property type="match status" value="1"/>
</dbReference>
<dbReference type="KEGG" id="mfre:EXE63_02980"/>
<dbReference type="EMBL" id="CP038798">
    <property type="protein sequence ID" value="QIV79982.1"/>
    <property type="molecule type" value="Genomic_DNA"/>
</dbReference>
<evidence type="ECO:0000256" key="1">
    <source>
        <dbReference type="ARBA" id="ARBA00009986"/>
    </source>
</evidence>
<keyword evidence="2 4" id="KW-0560">Oxidoreductase</keyword>
<dbReference type="PANTHER" id="PTHR42804">
    <property type="entry name" value="ALDEHYDE DEHYDROGENASE"/>
    <property type="match status" value="1"/>
</dbReference>
<dbReference type="SUPFAM" id="SSF53720">
    <property type="entry name" value="ALDH-like"/>
    <property type="match status" value="1"/>
</dbReference>
<evidence type="ECO:0000313" key="7">
    <source>
        <dbReference type="Proteomes" id="UP000501849"/>
    </source>
</evidence>
<evidence type="ECO:0000259" key="5">
    <source>
        <dbReference type="Pfam" id="PF00171"/>
    </source>
</evidence>
<feature type="active site" evidence="3">
    <location>
        <position position="248"/>
    </location>
</feature>
<proteinExistence type="inferred from homology"/>
<sequence>MIGQRHRHLHIDGRWQPADSQEKLDLIDPATEQWVASAPDGNAADVATAAAAARRALPGWSEAPPEDRADLIAALADGFDERREEFARLVTAQNGAVISRSRRTNGTRPVALYRHHSEVARAFEPEMVDTAGREILRREPIGVVGIIIPWNAPQSLLAHKLAPALAAGCTVVVKPAQETPLDSLRIAELAATVGFPPGVINVVTGGRATGAAIVDEPDIDMVSFTGSTGAGRAIASRAGRLLKPVVAELGGKSAAVLLDDADLELFSERLIATCLPNTGQVCYSCTRVVAPRERFDEVLAVVTSTLAAAKVGDPLDPATTFGPLVSAAQRDRVQGYIESAHSEGAKVVLGGKRPTTTPAGYYVEPTVIIDVNHSMRVFREEIFGPVLVVVPHDGDADAVRIANDSSFGLGGAVFGVDVERSTEVARRMQTGRISINGEAHSVSAPSQGFKDSGIGGSIDLHSHLQVKSIARFPS</sequence>
<dbReference type="Pfam" id="PF00171">
    <property type="entry name" value="Aldedh"/>
    <property type="match status" value="1"/>
</dbReference>
<organism evidence="6 7">
    <name type="scientific">Mycolicibacterium frederiksbergense</name>
    <dbReference type="NCBI Taxonomy" id="117567"/>
    <lineage>
        <taxon>Bacteria</taxon>
        <taxon>Bacillati</taxon>
        <taxon>Actinomycetota</taxon>
        <taxon>Actinomycetes</taxon>
        <taxon>Mycobacteriales</taxon>
        <taxon>Mycobacteriaceae</taxon>
        <taxon>Mycolicibacterium</taxon>
    </lineage>
</organism>
<keyword evidence="7" id="KW-1185">Reference proteome</keyword>
<dbReference type="InterPro" id="IPR016161">
    <property type="entry name" value="Ald_DH/histidinol_DH"/>
</dbReference>
<evidence type="ECO:0000256" key="3">
    <source>
        <dbReference type="PROSITE-ProRule" id="PRU10007"/>
    </source>
</evidence>
<dbReference type="InterPro" id="IPR016162">
    <property type="entry name" value="Ald_DH_N"/>
</dbReference>
<keyword evidence="6" id="KW-0614">Plasmid</keyword>
<dbReference type="PANTHER" id="PTHR42804:SF1">
    <property type="entry name" value="ALDEHYDE DEHYDROGENASE-RELATED"/>
    <property type="match status" value="1"/>
</dbReference>
<evidence type="ECO:0000313" key="6">
    <source>
        <dbReference type="EMBL" id="QIV79982.1"/>
    </source>
</evidence>
<dbReference type="Gene3D" id="3.40.309.10">
    <property type="entry name" value="Aldehyde Dehydrogenase, Chain A, domain 2"/>
    <property type="match status" value="1"/>
</dbReference>
<dbReference type="FunFam" id="3.40.605.10:FF:000007">
    <property type="entry name" value="NAD/NADP-dependent betaine aldehyde dehydrogenase"/>
    <property type="match status" value="1"/>
</dbReference>
<dbReference type="InterPro" id="IPR029510">
    <property type="entry name" value="Ald_DH_CS_GLU"/>
</dbReference>
<protein>
    <submittedName>
        <fullName evidence="6">Aldehyde dehydrogenase family protein</fullName>
    </submittedName>
</protein>
<name>A0A6H0RXI0_9MYCO</name>
<reference evidence="6 7" key="1">
    <citation type="submission" date="2019-04" db="EMBL/GenBank/DDBJ databases">
        <title>Draft, Whole-Genome Sequence of the Anthracene-degrading Mycobacterium frederiksbergense LB501T, Isolated from a Polycyclic Aromatic Hydrocarbon (PAH)-Contaminated Soil.</title>
        <authorList>
            <person name="Augelletti F."/>
        </authorList>
    </citation>
    <scope>NUCLEOTIDE SEQUENCE [LARGE SCALE GENOMIC DNA]</scope>
    <source>
        <strain evidence="6 7">LB 501T</strain>
        <plasmid evidence="6 7">unnamed2</plasmid>
    </source>
</reference>
<dbReference type="GO" id="GO:0016620">
    <property type="term" value="F:oxidoreductase activity, acting on the aldehyde or oxo group of donors, NAD or NADP as acceptor"/>
    <property type="evidence" value="ECO:0007669"/>
    <property type="project" value="InterPro"/>
</dbReference>
<accession>A0A6H0RXI0</accession>
<geneLocation type="plasmid" evidence="6 7">
    <name>unnamed2</name>
</geneLocation>
<dbReference type="InterPro" id="IPR016163">
    <property type="entry name" value="Ald_DH_C"/>
</dbReference>
<gene>
    <name evidence="6" type="ORF">EXE63_02980</name>
</gene>
<dbReference type="FunFam" id="3.40.309.10:FF:000009">
    <property type="entry name" value="Aldehyde dehydrogenase A"/>
    <property type="match status" value="1"/>
</dbReference>
<comment type="similarity">
    <text evidence="1 4">Belongs to the aldehyde dehydrogenase family.</text>
</comment>
<feature type="domain" description="Aldehyde dehydrogenase" evidence="5">
    <location>
        <begin position="15"/>
        <end position="457"/>
    </location>
</feature>
<dbReference type="AlphaFoldDB" id="A0A6H0RXI0"/>
<dbReference type="RefSeq" id="WP_168140708.1">
    <property type="nucleotide sequence ID" value="NZ_CP038798.1"/>
</dbReference>
<dbReference type="Proteomes" id="UP000501849">
    <property type="component" value="Plasmid unnamed2"/>
</dbReference>
<evidence type="ECO:0000256" key="2">
    <source>
        <dbReference type="ARBA" id="ARBA00023002"/>
    </source>
</evidence>